<organism evidence="1 2">
    <name type="scientific">Acidovorax phage ACP17</name>
    <dbReference type="NCBI Taxonomy" id="2010329"/>
    <lineage>
        <taxon>Viruses</taxon>
        <taxon>Duplodnaviria</taxon>
        <taxon>Heunggongvirae</taxon>
        <taxon>Uroviricota</taxon>
        <taxon>Caudoviricetes</taxon>
        <taxon>Busanvirus</taxon>
        <taxon>Busanvirus ACP17</taxon>
    </lineage>
</organism>
<keyword evidence="2" id="KW-1185">Reference proteome</keyword>
<evidence type="ECO:0000313" key="2">
    <source>
        <dbReference type="Proteomes" id="UP000224101"/>
    </source>
</evidence>
<name>A0A218M392_9CAUD</name>
<accession>A0A218M392</accession>
<dbReference type="KEGG" id="vg:40085911"/>
<protein>
    <submittedName>
        <fullName evidence="1">Uncharacterized protein</fullName>
    </submittedName>
</protein>
<dbReference type="EMBL" id="KY979132">
    <property type="protein sequence ID" value="ASD50507.1"/>
    <property type="molecule type" value="Genomic_DNA"/>
</dbReference>
<sequence length="169" mass="19292">MHDRLNVDFIHPESGYKRYGCRWEKEELDRLRQLFTSGMDLSQTCRQLERPPGGVIPKLLQLGLIAEHEQSGEYIRVNQPKENIMNETTILAKSFSPDASVPTIETVVRINGRDASQMSNADIFRLIAKLEKEVDVLDVIRVPSKKIRAAIESLEEDIKKLAEYVDARA</sequence>
<evidence type="ECO:0000313" key="1">
    <source>
        <dbReference type="EMBL" id="ASD50507.1"/>
    </source>
</evidence>
<dbReference type="GeneID" id="40085911"/>
<reference evidence="1 2" key="1">
    <citation type="submission" date="2017-08" db="EMBL/GenBank/DDBJ databases">
        <title>Characterization and complete genome sequence of novel bacteriophage infecting the causal agent of bacterial fruit blotch, Acidovorax citrulli.</title>
        <authorList>
            <person name="Midani A.R."/>
            <person name="Park S.-H."/>
            <person name="Choi T.-J."/>
        </authorList>
    </citation>
    <scope>NUCLEOTIDE SEQUENCE [LARGE SCALE GENOMIC DNA]</scope>
</reference>
<proteinExistence type="predicted"/>
<dbReference type="Proteomes" id="UP000224101">
    <property type="component" value="Segment"/>
</dbReference>
<dbReference type="RefSeq" id="YP_009609826.1">
    <property type="nucleotide sequence ID" value="NC_041997.1"/>
</dbReference>